<dbReference type="GO" id="GO:0044010">
    <property type="term" value="P:single-species biofilm formation"/>
    <property type="evidence" value="ECO:0007669"/>
    <property type="project" value="TreeGrafter"/>
</dbReference>
<dbReference type="Pfam" id="PF00535">
    <property type="entry name" value="Glycos_transf_2"/>
    <property type="match status" value="1"/>
</dbReference>
<feature type="domain" description="Glycosyltransferase 2-like" evidence="1">
    <location>
        <begin position="12"/>
        <end position="185"/>
    </location>
</feature>
<dbReference type="GO" id="GO:0016740">
    <property type="term" value="F:transferase activity"/>
    <property type="evidence" value="ECO:0007669"/>
    <property type="project" value="UniProtKB-KW"/>
</dbReference>
<dbReference type="InterPro" id="IPR050834">
    <property type="entry name" value="Glycosyltransf_2"/>
</dbReference>
<evidence type="ECO:0000313" key="3">
    <source>
        <dbReference type="Proteomes" id="UP000234545"/>
    </source>
</evidence>
<dbReference type="Gene3D" id="3.90.550.10">
    <property type="entry name" value="Spore Coat Polysaccharide Biosynthesis Protein SpsA, Chain A"/>
    <property type="match status" value="1"/>
</dbReference>
<dbReference type="SUPFAM" id="SSF53448">
    <property type="entry name" value="Nucleotide-diphospho-sugar transferases"/>
    <property type="match status" value="1"/>
</dbReference>
<dbReference type="PANTHER" id="PTHR43685:SF13">
    <property type="entry name" value="O ANTIGEN BIOSYNTHESIS RHAMNOSYLTRANSFERASE RFBN"/>
    <property type="match status" value="1"/>
</dbReference>
<dbReference type="RefSeq" id="WP_101627517.1">
    <property type="nucleotide sequence ID" value="NZ_PKKJ01000001.1"/>
</dbReference>
<accession>A0A2I1I7B4</accession>
<dbReference type="Proteomes" id="UP000234545">
    <property type="component" value="Unassembled WGS sequence"/>
</dbReference>
<evidence type="ECO:0000259" key="1">
    <source>
        <dbReference type="Pfam" id="PF00535"/>
    </source>
</evidence>
<comment type="caution">
    <text evidence="2">The sequence shown here is derived from an EMBL/GenBank/DDBJ whole genome shotgun (WGS) entry which is preliminary data.</text>
</comment>
<organism evidence="2 3">
    <name type="scientific">Schaalia turicensis</name>
    <dbReference type="NCBI Taxonomy" id="131111"/>
    <lineage>
        <taxon>Bacteria</taxon>
        <taxon>Bacillati</taxon>
        <taxon>Actinomycetota</taxon>
        <taxon>Actinomycetes</taxon>
        <taxon>Actinomycetales</taxon>
        <taxon>Actinomycetaceae</taxon>
        <taxon>Schaalia</taxon>
    </lineage>
</organism>
<dbReference type="AlphaFoldDB" id="A0A2I1I7B4"/>
<dbReference type="InterPro" id="IPR001173">
    <property type="entry name" value="Glyco_trans_2-like"/>
</dbReference>
<evidence type="ECO:0000313" key="2">
    <source>
        <dbReference type="EMBL" id="PKY67022.1"/>
    </source>
</evidence>
<dbReference type="EMBL" id="PKKJ01000001">
    <property type="protein sequence ID" value="PKY67022.1"/>
    <property type="molecule type" value="Genomic_DNA"/>
</dbReference>
<proteinExistence type="predicted"/>
<sequence length="316" mass="35557">MASEKEYEFDATVVILTYNGEQHLEEILNAVHAQRYGGTFETLVIDSGSTDSTLDIIAKNPWVRLHQIPNSEFGHGKTRNLGAHLAKGRYVVYLTHDATPASDRWLHEITAPFAMSDRIVAVMGSQAPRADAFPLLRYDVKNTFASFGPMHGTTLFYDDDFIQDEGVRNAVTFYSDVNSAARRSVLTGEIPYRDVSYAEDQLLGRDVIDAGYIKAYAPRAVVWHSNEMTILEYDDRMFEETQGLREVGIDVALPSIPTVAKLVVGGVLRDAVRLVRDREVTTKRKLHGLLVNPAYHVQRWRGVRRGVRSALKRYGE</sequence>
<dbReference type="CDD" id="cd00761">
    <property type="entry name" value="Glyco_tranf_GTA_type"/>
    <property type="match status" value="1"/>
</dbReference>
<gene>
    <name evidence="2" type="ORF">CYJ25_01935</name>
</gene>
<protein>
    <submittedName>
        <fullName evidence="2">Glycosyltransferase family 2 protein</fullName>
    </submittedName>
</protein>
<dbReference type="InterPro" id="IPR029044">
    <property type="entry name" value="Nucleotide-diphossugar_trans"/>
</dbReference>
<reference evidence="2 3" key="1">
    <citation type="submission" date="2017-12" db="EMBL/GenBank/DDBJ databases">
        <title>Phylogenetic diversity of female urinary microbiome.</title>
        <authorList>
            <person name="Thomas-White K."/>
            <person name="Wolfe A.J."/>
        </authorList>
    </citation>
    <scope>NUCLEOTIDE SEQUENCE [LARGE SCALE GENOMIC DNA]</scope>
    <source>
        <strain evidence="2 3">UMB0250</strain>
    </source>
</reference>
<name>A0A2I1I7B4_9ACTO</name>
<dbReference type="OrthoDB" id="9810303at2"/>
<keyword evidence="2" id="KW-0808">Transferase</keyword>
<dbReference type="PANTHER" id="PTHR43685">
    <property type="entry name" value="GLYCOSYLTRANSFERASE"/>
    <property type="match status" value="1"/>
</dbReference>